<keyword evidence="2" id="KW-0472">Membrane</keyword>
<feature type="transmembrane region" description="Helical" evidence="2">
    <location>
        <begin position="7"/>
        <end position="31"/>
    </location>
</feature>
<dbReference type="InterPro" id="IPR003399">
    <property type="entry name" value="Mce/MlaD"/>
</dbReference>
<dbReference type="AlphaFoldDB" id="A0A5C8NFW9"/>
<evidence type="ECO:0000259" key="3">
    <source>
        <dbReference type="Pfam" id="PF02470"/>
    </source>
</evidence>
<dbReference type="Gene3D" id="1.10.287.1490">
    <property type="match status" value="1"/>
</dbReference>
<dbReference type="Pfam" id="PF02470">
    <property type="entry name" value="MlaD"/>
    <property type="match status" value="1"/>
</dbReference>
<dbReference type="InterPro" id="IPR052336">
    <property type="entry name" value="MlaD_Phospholipid_Transporter"/>
</dbReference>
<gene>
    <name evidence="4" type="ORF">FHP06_09725</name>
</gene>
<evidence type="ECO:0000313" key="4">
    <source>
        <dbReference type="EMBL" id="TXL60699.1"/>
    </source>
</evidence>
<dbReference type="Proteomes" id="UP000321571">
    <property type="component" value="Unassembled WGS sequence"/>
</dbReference>
<feature type="domain" description="Mce/MlaD" evidence="3">
    <location>
        <begin position="45"/>
        <end position="120"/>
    </location>
</feature>
<sequence length="431" mass="46169">MRIPYTLIPVVRGVVVAAFVALCAAILGFLWTNAGGRIPLVSDTGYRVDVTLPDVDNLVFQSDVRMAGVNVGKIEEITTHGSNARVTLELDDDVAPLHDGVTVTVRNKTLIEETYLEVVDGKGDRIEAGRALPAGTGRPSVQLNDVLTSLDATAREDLARTIQSSGLATKDRQDDVDALVRGLGDLGRDGSGALDALADQSEDLESVTKRATAVLQALDTQQGRIVQLTKDSDALTETMADHRADLKALMQRLPSFMQTTSDASDALSELSKPLGAVAANLDRGSGDLSAALEELPATTSDLRGLLPALDRVLKLSPATLDRVPRFTDAAEPAIGTFKTNLADLNPMLAYLKPYGRDIVSYWTNHAQYAQGSDPNGNIARVKTIVGLNSLSLPLNLSPMTQFNPYPAPGMHNDPQEFSGTYPHVRQDPVPR</sequence>
<comment type="caution">
    <text evidence="4">The sequence shown here is derived from an EMBL/GenBank/DDBJ whole genome shotgun (WGS) entry which is preliminary data.</text>
</comment>
<evidence type="ECO:0000256" key="1">
    <source>
        <dbReference type="SAM" id="MobiDB-lite"/>
    </source>
</evidence>
<feature type="region of interest" description="Disordered" evidence="1">
    <location>
        <begin position="407"/>
        <end position="431"/>
    </location>
</feature>
<dbReference type="RefSeq" id="WP_147686232.1">
    <property type="nucleotide sequence ID" value="NZ_VDUX01000004.1"/>
</dbReference>
<dbReference type="PANTHER" id="PTHR33371">
    <property type="entry name" value="INTERMEMBRANE PHOSPHOLIPID TRANSPORT SYSTEM BINDING PROTEIN MLAD-RELATED"/>
    <property type="match status" value="1"/>
</dbReference>
<dbReference type="PANTHER" id="PTHR33371:SF4">
    <property type="entry name" value="INTERMEMBRANE PHOSPHOLIPID TRANSPORT SYSTEM BINDING PROTEIN MLAD"/>
    <property type="match status" value="1"/>
</dbReference>
<proteinExistence type="predicted"/>
<evidence type="ECO:0000256" key="2">
    <source>
        <dbReference type="SAM" id="Phobius"/>
    </source>
</evidence>
<protein>
    <submittedName>
        <fullName evidence="4">MCE family protein</fullName>
    </submittedName>
</protein>
<organism evidence="4 5">
    <name type="scientific">Aeromicrobium terrae</name>
    <dbReference type="NCBI Taxonomy" id="2498846"/>
    <lineage>
        <taxon>Bacteria</taxon>
        <taxon>Bacillati</taxon>
        <taxon>Actinomycetota</taxon>
        <taxon>Actinomycetes</taxon>
        <taxon>Propionibacteriales</taxon>
        <taxon>Nocardioidaceae</taxon>
        <taxon>Aeromicrobium</taxon>
    </lineage>
</organism>
<reference evidence="4 5" key="1">
    <citation type="submission" date="2019-06" db="EMBL/GenBank/DDBJ databases">
        <title>Aeromicrobium sp. nov., isolated from a maize field.</title>
        <authorList>
            <person name="Lin S.-Y."/>
            <person name="Tsai C.-F."/>
            <person name="Young C.-C."/>
        </authorList>
    </citation>
    <scope>NUCLEOTIDE SEQUENCE [LARGE SCALE GENOMIC DNA]</scope>
    <source>
        <strain evidence="4 5">CC-CFT486</strain>
    </source>
</reference>
<dbReference type="EMBL" id="VDUX01000004">
    <property type="protein sequence ID" value="TXL60699.1"/>
    <property type="molecule type" value="Genomic_DNA"/>
</dbReference>
<evidence type="ECO:0000313" key="5">
    <source>
        <dbReference type="Proteomes" id="UP000321571"/>
    </source>
</evidence>
<keyword evidence="2" id="KW-1133">Transmembrane helix</keyword>
<name>A0A5C8NFW9_9ACTN</name>
<keyword evidence="5" id="KW-1185">Reference proteome</keyword>
<keyword evidence="2" id="KW-0812">Transmembrane</keyword>
<dbReference type="OrthoDB" id="4510799at2"/>
<accession>A0A5C8NFW9</accession>